<dbReference type="NCBIfam" id="TIGR01863">
    <property type="entry name" value="cas_Csd1"/>
    <property type="match status" value="1"/>
</dbReference>
<gene>
    <name evidence="1" type="primary">cas8c</name>
    <name evidence="1" type="ORF">H9725_04810</name>
</gene>
<dbReference type="Pfam" id="PF09709">
    <property type="entry name" value="Cas_Csd1"/>
    <property type="match status" value="1"/>
</dbReference>
<dbReference type="AlphaFoldDB" id="A0A9D2FG65"/>
<proteinExistence type="predicted"/>
<name>A0A9D2FG65_9FIRM</name>
<accession>A0A9D2FG65</accession>
<sequence>MILQALTHCYEDLLKQGKIGRPGWSQVKVAYGLDLDAEGNLVQLLHLQQEVTRGKKKALAPRELLLPAQVKRSVAVAANFLCDNSGYLLGADSKGKPERTAGCFAAAKALHTELLQDAASPAAQAIVRFFARWDPAQASACPLLQEDWDDLMKGGNLTFYYGGHPAAEDPAVRNAWQNHYDAGSSDGAEDILCLVTGRHAPLARLHPNIKGVAGAQPTGAALVSFNGPAFCSYEHEQGSNAPTSEYAAFAYTTALNTLLADRNHVCRVGDTTIVFWADGSDSAYQDCAMFALFGGGAEESAAYQEADLFNVLKQLSSGTPVDWDGSRLDPGTRFYILGLAPNAARLSVRFFWQNSFGDLAKNLSHHYERLNIVRPTYARNTLLTIWRMALETVRKPAPGSRAPEPAQRLAGDLLLAVLNNAPYPATLLNGVQLRIRAQQDITWGQAAILKAYYSRNSRDEQLKEVMDMKLNDQSTYLPYVLGRLFSVLEAIQRSASPGINTTIKSRYFNAASATPALVFPTLINLAQKHLNKLDGGLADYYEKRLAELHSRITQTLPARMTLDEQSAFQIGYYHETQNRYAKKEEK</sequence>
<reference evidence="1" key="1">
    <citation type="journal article" date="2021" name="PeerJ">
        <title>Extensive microbial diversity within the chicken gut microbiome revealed by metagenomics and culture.</title>
        <authorList>
            <person name="Gilroy R."/>
            <person name="Ravi A."/>
            <person name="Getino M."/>
            <person name="Pursley I."/>
            <person name="Horton D.L."/>
            <person name="Alikhan N.F."/>
            <person name="Baker D."/>
            <person name="Gharbi K."/>
            <person name="Hall N."/>
            <person name="Watson M."/>
            <person name="Adriaenssens E.M."/>
            <person name="Foster-Nyarko E."/>
            <person name="Jarju S."/>
            <person name="Secka A."/>
            <person name="Antonio M."/>
            <person name="Oren A."/>
            <person name="Chaudhuri R.R."/>
            <person name="La Ragione R."/>
            <person name="Hildebrand F."/>
            <person name="Pallen M.J."/>
        </authorList>
    </citation>
    <scope>NUCLEOTIDE SEQUENCE</scope>
    <source>
        <strain evidence="1">ChiBcec16-3735</strain>
    </source>
</reference>
<comment type="caution">
    <text evidence="1">The sequence shown here is derived from an EMBL/GenBank/DDBJ whole genome shotgun (WGS) entry which is preliminary data.</text>
</comment>
<evidence type="ECO:0000313" key="2">
    <source>
        <dbReference type="Proteomes" id="UP000824065"/>
    </source>
</evidence>
<protein>
    <submittedName>
        <fullName evidence="1">Type I-C CRISPR-associated protein Cas8c/Csd1</fullName>
    </submittedName>
</protein>
<dbReference type="InterPro" id="IPR010144">
    <property type="entry name" value="CRISPR-assoc_prot_Csd1-typ"/>
</dbReference>
<reference evidence="1" key="2">
    <citation type="submission" date="2021-04" db="EMBL/GenBank/DDBJ databases">
        <authorList>
            <person name="Gilroy R."/>
        </authorList>
    </citation>
    <scope>NUCLEOTIDE SEQUENCE</scope>
    <source>
        <strain evidence="1">ChiBcec16-3735</strain>
    </source>
</reference>
<evidence type="ECO:0000313" key="1">
    <source>
        <dbReference type="EMBL" id="HIZ57888.1"/>
    </source>
</evidence>
<organism evidence="1 2">
    <name type="scientific">Candidatus Faecalibacterium gallistercoris</name>
    <dbReference type="NCBI Taxonomy" id="2838579"/>
    <lineage>
        <taxon>Bacteria</taxon>
        <taxon>Bacillati</taxon>
        <taxon>Bacillota</taxon>
        <taxon>Clostridia</taxon>
        <taxon>Eubacteriales</taxon>
        <taxon>Oscillospiraceae</taxon>
        <taxon>Faecalibacterium</taxon>
    </lineage>
</organism>
<dbReference type="Proteomes" id="UP000824065">
    <property type="component" value="Unassembled WGS sequence"/>
</dbReference>
<dbReference type="EMBL" id="DXBJ01000032">
    <property type="protein sequence ID" value="HIZ57888.1"/>
    <property type="molecule type" value="Genomic_DNA"/>
</dbReference>
<dbReference type="CDD" id="cd09757">
    <property type="entry name" value="Cas8c_I-C"/>
    <property type="match status" value="1"/>
</dbReference>